<keyword evidence="2" id="KW-1185">Reference proteome</keyword>
<proteinExistence type="predicted"/>
<dbReference type="EMBL" id="JAAARO010000002">
    <property type="protein sequence ID" value="KAF5751758.1"/>
    <property type="molecule type" value="Genomic_DNA"/>
</dbReference>
<accession>A0A7J7DZH2</accession>
<protein>
    <submittedName>
        <fullName evidence="1">Uncharacterized protein</fullName>
    </submittedName>
</protein>
<reference evidence="1 2" key="1">
    <citation type="journal article" date="2020" name="Nat. Commun.">
        <title>Genome of Tripterygium wilfordii and identification of cytochrome P450 involved in triptolide biosynthesis.</title>
        <authorList>
            <person name="Tu L."/>
            <person name="Su P."/>
            <person name="Zhang Z."/>
            <person name="Gao L."/>
            <person name="Wang J."/>
            <person name="Hu T."/>
            <person name="Zhou J."/>
            <person name="Zhang Y."/>
            <person name="Zhao Y."/>
            <person name="Liu Y."/>
            <person name="Song Y."/>
            <person name="Tong Y."/>
            <person name="Lu Y."/>
            <person name="Yang J."/>
            <person name="Xu C."/>
            <person name="Jia M."/>
            <person name="Peters R.J."/>
            <person name="Huang L."/>
            <person name="Gao W."/>
        </authorList>
    </citation>
    <scope>NUCLEOTIDE SEQUENCE [LARGE SCALE GENOMIC DNA]</scope>
    <source>
        <strain evidence="2">cv. XIE 37</strain>
        <tissue evidence="1">Leaf</tissue>
    </source>
</reference>
<dbReference type="InParanoid" id="A0A7J7DZH2"/>
<dbReference type="PANTHER" id="PTHR34666:SF1">
    <property type="entry name" value="OS02G0554800 PROTEIN"/>
    <property type="match status" value="1"/>
</dbReference>
<evidence type="ECO:0000313" key="1">
    <source>
        <dbReference type="EMBL" id="KAF5751758.1"/>
    </source>
</evidence>
<dbReference type="PANTHER" id="PTHR34666">
    <property type="entry name" value="EXPRESSED PROTEIN"/>
    <property type="match status" value="1"/>
</dbReference>
<name>A0A7J7DZH2_TRIWF</name>
<dbReference type="AlphaFoldDB" id="A0A7J7DZH2"/>
<sequence length="171" mass="19600">MVSQDFSFPKITNSSPQFTISSSLWHASSLVFPSFDDNFLDNSKGELDLGRNSSFSCPETSEEDKMDMLWEDFNDKELQRVCSKEKNKNREAKPEKLSERENNTMVVEFCCMEALKISKRGTGGGIIQHHLNKRQSMGVVVKVLIRKLFSTNNSSRRFNKKYCLWSPKSGI</sequence>
<evidence type="ECO:0000313" key="2">
    <source>
        <dbReference type="Proteomes" id="UP000593562"/>
    </source>
</evidence>
<dbReference type="Proteomes" id="UP000593562">
    <property type="component" value="Unassembled WGS sequence"/>
</dbReference>
<comment type="caution">
    <text evidence="1">The sequence shown here is derived from an EMBL/GenBank/DDBJ whole genome shotgun (WGS) entry which is preliminary data.</text>
</comment>
<gene>
    <name evidence="1" type="ORF">HS088_TW02G00776</name>
</gene>
<organism evidence="1 2">
    <name type="scientific">Tripterygium wilfordii</name>
    <name type="common">Thunder God vine</name>
    <dbReference type="NCBI Taxonomy" id="458696"/>
    <lineage>
        <taxon>Eukaryota</taxon>
        <taxon>Viridiplantae</taxon>
        <taxon>Streptophyta</taxon>
        <taxon>Embryophyta</taxon>
        <taxon>Tracheophyta</taxon>
        <taxon>Spermatophyta</taxon>
        <taxon>Magnoliopsida</taxon>
        <taxon>eudicotyledons</taxon>
        <taxon>Gunneridae</taxon>
        <taxon>Pentapetalae</taxon>
        <taxon>rosids</taxon>
        <taxon>fabids</taxon>
        <taxon>Celastrales</taxon>
        <taxon>Celastraceae</taxon>
        <taxon>Tripterygium</taxon>
    </lineage>
</organism>